<dbReference type="SMART" id="SM00388">
    <property type="entry name" value="HisKA"/>
    <property type="match status" value="1"/>
</dbReference>
<feature type="domain" description="Histidine kinase" evidence="9">
    <location>
        <begin position="243"/>
        <end position="443"/>
    </location>
</feature>
<keyword evidence="7" id="KW-0067">ATP-binding</keyword>
<dbReference type="Gene3D" id="1.10.287.130">
    <property type="match status" value="1"/>
</dbReference>
<keyword evidence="8" id="KW-0902">Two-component regulatory system</keyword>
<dbReference type="InterPro" id="IPR003594">
    <property type="entry name" value="HATPase_dom"/>
</dbReference>
<keyword evidence="4" id="KW-0808">Transferase</keyword>
<dbReference type="PRINTS" id="PR00344">
    <property type="entry name" value="BCTRLSENSOR"/>
</dbReference>
<evidence type="ECO:0000313" key="11">
    <source>
        <dbReference type="Proteomes" id="UP000249061"/>
    </source>
</evidence>
<proteinExistence type="predicted"/>
<evidence type="ECO:0000256" key="2">
    <source>
        <dbReference type="ARBA" id="ARBA00012438"/>
    </source>
</evidence>
<evidence type="ECO:0000259" key="9">
    <source>
        <dbReference type="PROSITE" id="PS50109"/>
    </source>
</evidence>
<dbReference type="Proteomes" id="UP000249061">
    <property type="component" value="Unassembled WGS sequence"/>
</dbReference>
<sequence>MKRVVRIGFVALLALLGAFAVLFVHERDEADAALDRERDARVEKVRGQLKWALERKLDVAEARLEALETLPFGDDDGLLLINDGVQLIPRVPGSASGAPRGGFPASIPWLSRDDVAAKCVDAERSGNDALAKVCRRALTSELVRAPYAGWHTVARGAELHGVRVDAAEMLKAFAEGDEVWSPDLAFTSRRLDERHAAAKRTLVLKSVLLAVTALLGLGVVLLERLSQKRREEALAAQRDFVATVSHEMKTPLASIRLLAETVERKGAVKDYPRRIVAAADGLTFFVENLLSFNRLESGRWVPRKERVTFTDLERMIREDVASMVDVNVELKFSGTMTAEVDPELIRILVLNLVRNSIKYGQRSPVVVDVSAADQRLTFRDNGPGIPAAEHERVFDAFHRLERKGGSGLGLTLVRRIAELHGGTVKILESGAQGTVFEVAFPSR</sequence>
<dbReference type="EMBL" id="QFQP01000015">
    <property type="protein sequence ID" value="PZR11165.1"/>
    <property type="molecule type" value="Genomic_DNA"/>
</dbReference>
<dbReference type="InterPro" id="IPR003661">
    <property type="entry name" value="HisK_dim/P_dom"/>
</dbReference>
<protein>
    <recommendedName>
        <fullName evidence="2">histidine kinase</fullName>
        <ecNumber evidence="2">2.7.13.3</ecNumber>
    </recommendedName>
</protein>
<evidence type="ECO:0000313" key="10">
    <source>
        <dbReference type="EMBL" id="PZR11165.1"/>
    </source>
</evidence>
<name>A0A2W5TIQ7_9BACT</name>
<dbReference type="PANTHER" id="PTHR42878">
    <property type="entry name" value="TWO-COMPONENT HISTIDINE KINASE"/>
    <property type="match status" value="1"/>
</dbReference>
<dbReference type="GO" id="GO:0000156">
    <property type="term" value="F:phosphorelay response regulator activity"/>
    <property type="evidence" value="ECO:0007669"/>
    <property type="project" value="TreeGrafter"/>
</dbReference>
<dbReference type="PROSITE" id="PS50109">
    <property type="entry name" value="HIS_KIN"/>
    <property type="match status" value="1"/>
</dbReference>
<gene>
    <name evidence="10" type="ORF">DI536_18695</name>
</gene>
<dbReference type="SUPFAM" id="SSF55874">
    <property type="entry name" value="ATPase domain of HSP90 chaperone/DNA topoisomerase II/histidine kinase"/>
    <property type="match status" value="1"/>
</dbReference>
<dbReference type="InterPro" id="IPR005467">
    <property type="entry name" value="His_kinase_dom"/>
</dbReference>
<dbReference type="Gene3D" id="3.30.565.10">
    <property type="entry name" value="Histidine kinase-like ATPase, C-terminal domain"/>
    <property type="match status" value="1"/>
</dbReference>
<dbReference type="GO" id="GO:0000155">
    <property type="term" value="F:phosphorelay sensor kinase activity"/>
    <property type="evidence" value="ECO:0007669"/>
    <property type="project" value="InterPro"/>
</dbReference>
<dbReference type="PANTHER" id="PTHR42878:SF7">
    <property type="entry name" value="SENSOR HISTIDINE KINASE GLRK"/>
    <property type="match status" value="1"/>
</dbReference>
<dbReference type="GO" id="GO:0030295">
    <property type="term" value="F:protein kinase activator activity"/>
    <property type="evidence" value="ECO:0007669"/>
    <property type="project" value="TreeGrafter"/>
</dbReference>
<dbReference type="SUPFAM" id="SSF47384">
    <property type="entry name" value="Homodimeric domain of signal transducing histidine kinase"/>
    <property type="match status" value="1"/>
</dbReference>
<dbReference type="InterPro" id="IPR036097">
    <property type="entry name" value="HisK_dim/P_sf"/>
</dbReference>
<dbReference type="GO" id="GO:0005524">
    <property type="term" value="F:ATP binding"/>
    <property type="evidence" value="ECO:0007669"/>
    <property type="project" value="UniProtKB-KW"/>
</dbReference>
<dbReference type="SMART" id="SM00387">
    <property type="entry name" value="HATPase_c"/>
    <property type="match status" value="1"/>
</dbReference>
<evidence type="ECO:0000256" key="5">
    <source>
        <dbReference type="ARBA" id="ARBA00022741"/>
    </source>
</evidence>
<dbReference type="InterPro" id="IPR004358">
    <property type="entry name" value="Sig_transdc_His_kin-like_C"/>
</dbReference>
<dbReference type="CDD" id="cd00082">
    <property type="entry name" value="HisKA"/>
    <property type="match status" value="1"/>
</dbReference>
<dbReference type="EC" id="2.7.13.3" evidence="2"/>
<evidence type="ECO:0000256" key="8">
    <source>
        <dbReference type="ARBA" id="ARBA00023012"/>
    </source>
</evidence>
<dbReference type="Pfam" id="PF00512">
    <property type="entry name" value="HisKA"/>
    <property type="match status" value="1"/>
</dbReference>
<dbReference type="InterPro" id="IPR036890">
    <property type="entry name" value="HATPase_C_sf"/>
</dbReference>
<dbReference type="CDD" id="cd00075">
    <property type="entry name" value="HATPase"/>
    <property type="match status" value="1"/>
</dbReference>
<dbReference type="AlphaFoldDB" id="A0A2W5TIQ7"/>
<keyword evidence="6" id="KW-0418">Kinase</keyword>
<dbReference type="InterPro" id="IPR050351">
    <property type="entry name" value="BphY/WalK/GraS-like"/>
</dbReference>
<comment type="catalytic activity">
    <reaction evidence="1">
        <text>ATP + protein L-histidine = ADP + protein N-phospho-L-histidine.</text>
        <dbReference type="EC" id="2.7.13.3"/>
    </reaction>
</comment>
<comment type="caution">
    <text evidence="10">The sequence shown here is derived from an EMBL/GenBank/DDBJ whole genome shotgun (WGS) entry which is preliminary data.</text>
</comment>
<accession>A0A2W5TIQ7</accession>
<evidence type="ECO:0000256" key="7">
    <source>
        <dbReference type="ARBA" id="ARBA00022840"/>
    </source>
</evidence>
<evidence type="ECO:0000256" key="3">
    <source>
        <dbReference type="ARBA" id="ARBA00022553"/>
    </source>
</evidence>
<evidence type="ECO:0000256" key="4">
    <source>
        <dbReference type="ARBA" id="ARBA00022679"/>
    </source>
</evidence>
<dbReference type="Pfam" id="PF02518">
    <property type="entry name" value="HATPase_c"/>
    <property type="match status" value="1"/>
</dbReference>
<evidence type="ECO:0000256" key="6">
    <source>
        <dbReference type="ARBA" id="ARBA00022777"/>
    </source>
</evidence>
<dbReference type="GO" id="GO:0007234">
    <property type="term" value="P:osmosensory signaling via phosphorelay pathway"/>
    <property type="evidence" value="ECO:0007669"/>
    <property type="project" value="TreeGrafter"/>
</dbReference>
<keyword evidence="5" id="KW-0547">Nucleotide-binding</keyword>
<organism evidence="10 11">
    <name type="scientific">Archangium gephyra</name>
    <dbReference type="NCBI Taxonomy" id="48"/>
    <lineage>
        <taxon>Bacteria</taxon>
        <taxon>Pseudomonadati</taxon>
        <taxon>Myxococcota</taxon>
        <taxon>Myxococcia</taxon>
        <taxon>Myxococcales</taxon>
        <taxon>Cystobacterineae</taxon>
        <taxon>Archangiaceae</taxon>
        <taxon>Archangium</taxon>
    </lineage>
</organism>
<keyword evidence="3" id="KW-0597">Phosphoprotein</keyword>
<reference evidence="10 11" key="1">
    <citation type="submission" date="2017-08" db="EMBL/GenBank/DDBJ databases">
        <title>Infants hospitalized years apart are colonized by the same room-sourced microbial strains.</title>
        <authorList>
            <person name="Brooks B."/>
            <person name="Olm M.R."/>
            <person name="Firek B.A."/>
            <person name="Baker R."/>
            <person name="Thomas B.C."/>
            <person name="Morowitz M.J."/>
            <person name="Banfield J.F."/>
        </authorList>
    </citation>
    <scope>NUCLEOTIDE SEQUENCE [LARGE SCALE GENOMIC DNA]</scope>
    <source>
        <strain evidence="10">S2_003_000_R2_14</strain>
    </source>
</reference>
<evidence type="ECO:0000256" key="1">
    <source>
        <dbReference type="ARBA" id="ARBA00000085"/>
    </source>
</evidence>